<organism evidence="1 2">
    <name type="scientific">Paenibacillus amylolyticus</name>
    <dbReference type="NCBI Taxonomy" id="1451"/>
    <lineage>
        <taxon>Bacteria</taxon>
        <taxon>Bacillati</taxon>
        <taxon>Bacillota</taxon>
        <taxon>Bacilli</taxon>
        <taxon>Bacillales</taxon>
        <taxon>Paenibacillaceae</taxon>
        <taxon>Paenibacillus</taxon>
    </lineage>
</organism>
<evidence type="ECO:0000313" key="1">
    <source>
        <dbReference type="EMBL" id="GAS83572.1"/>
    </source>
</evidence>
<accession>A0A100VPA6</accession>
<sequence>MRQSAKETRTRTEPLVFPGNLNESLHLARAAAECVATIWALQDSDKGKQTYLPRS</sequence>
<protein>
    <submittedName>
        <fullName evidence="1">Uncharacterized protein</fullName>
    </submittedName>
</protein>
<evidence type="ECO:0000313" key="2">
    <source>
        <dbReference type="Proteomes" id="UP000069697"/>
    </source>
</evidence>
<dbReference type="AlphaFoldDB" id="A0A100VPA6"/>
<comment type="caution">
    <text evidence="1">The sequence shown here is derived from an EMBL/GenBank/DDBJ whole genome shotgun (WGS) entry which is preliminary data.</text>
</comment>
<proteinExistence type="predicted"/>
<dbReference type="EMBL" id="BCNV01000001">
    <property type="protein sequence ID" value="GAS83572.1"/>
    <property type="molecule type" value="Genomic_DNA"/>
</dbReference>
<reference evidence="1 2" key="1">
    <citation type="journal article" date="2016" name="Genome Announc.">
        <title>Draft Genome Sequence of Paenibacillus amylolyticus Heshi-A3, Isolated from Fermented Rice Bran in a Japanese Fermented Seafood Dish.</title>
        <authorList>
            <person name="Akuzawa S."/>
            <person name="Nagaoka J."/>
            <person name="Kanekatsu M."/>
            <person name="Kubota E."/>
            <person name="Ohtake R."/>
            <person name="Suzuki T."/>
            <person name="Kanesaki Y."/>
        </authorList>
    </citation>
    <scope>NUCLEOTIDE SEQUENCE [LARGE SCALE GENOMIC DNA]</scope>
    <source>
        <strain evidence="1 2">Heshi-A3</strain>
    </source>
</reference>
<reference evidence="2" key="2">
    <citation type="submission" date="2016-01" db="EMBL/GenBank/DDBJ databases">
        <title>Draft Genome Sequence of Paenibacillus amylolyticus Heshi-A3 that Was Isolated from Fermented Rice Bran with Aging Salted Mackerel, Which Was Named Heshiko as Traditional Fermented Seafood in Japan.</title>
        <authorList>
            <person name="Akuzawa S."/>
            <person name="Nakagawa J."/>
            <person name="Kanekatsu T."/>
            <person name="Kubota E."/>
            <person name="Ohtake R."/>
            <person name="Suzuki T."/>
            <person name="Kanesaki Y."/>
        </authorList>
    </citation>
    <scope>NUCLEOTIDE SEQUENCE [LARGE SCALE GENOMIC DNA]</scope>
    <source>
        <strain evidence="2">Heshi-A3</strain>
    </source>
</reference>
<name>A0A100VPA6_PAEAM</name>
<dbReference type="RefSeq" id="WP_167350899.1">
    <property type="nucleotide sequence ID" value="NZ_BCNV01000001.1"/>
</dbReference>
<gene>
    <name evidence="1" type="ORF">PAHA3_3650</name>
</gene>
<dbReference type="Proteomes" id="UP000069697">
    <property type="component" value="Unassembled WGS sequence"/>
</dbReference>